<dbReference type="InterPro" id="IPR003439">
    <property type="entry name" value="ABC_transporter-like_ATP-bd"/>
</dbReference>
<dbReference type="RefSeq" id="WP_035079468.1">
    <property type="nucleotide sequence ID" value="NZ_JMIH01000039.1"/>
</dbReference>
<evidence type="ECO:0000313" key="4">
    <source>
        <dbReference type="EMBL" id="KEO71790.1"/>
    </source>
</evidence>
<dbReference type="GO" id="GO:0016887">
    <property type="term" value="F:ATP hydrolysis activity"/>
    <property type="evidence" value="ECO:0007669"/>
    <property type="project" value="InterPro"/>
</dbReference>
<feature type="domain" description="ABC transporter" evidence="3">
    <location>
        <begin position="9"/>
        <end position="263"/>
    </location>
</feature>
<dbReference type="GO" id="GO:0005524">
    <property type="term" value="F:ATP binding"/>
    <property type="evidence" value="ECO:0007669"/>
    <property type="project" value="UniProtKB-KW"/>
</dbReference>
<gene>
    <name evidence="4" type="ORF">EL17_21655</name>
</gene>
<evidence type="ECO:0000259" key="3">
    <source>
        <dbReference type="PROSITE" id="PS50893"/>
    </source>
</evidence>
<keyword evidence="2" id="KW-0067">ATP-binding</keyword>
<keyword evidence="1" id="KW-0547">Nucleotide-binding</keyword>
<sequence>MPLTPAPFISLNDITVHYLGQTLFQNLSLNIYKGEQWALVGQSGSGKTSLLKTIAGRYNVVNGSIAHHYYKEYLQTHQQKEGVFTSRHLIAEVGQKHNFRNLSTNLSNFYFQQRYNTTQAADAPLVASYLSAVADAASTEGYWDYERVISTFQLEPLLQIELIKLSNGETKRLLMATALLKNPLLLLLDNPLTGLDIQTRTDFDNLIAAIAASGITIIMTSSPTEVPAAITHVAILEKGTITATNPRSDYRPDRISTIPVFTPEAGELEALLSLHKMHTFQSIVRMEDVSVSYGKKQVLQNINWQVLPGERWALLGQNGAGKSTLLSLINGDNPQAYSKKLFLFDKKRGSGESIWDIKSKIGFVSPELYQYFPSHNTCLQVVESGCYDTLGLFRKSKADNADLALRWMRLLGIEKEANIPLKNVSASSQRLSLLARALIKNPPLLILDEPCQGLDQHQQQRFIHLLDTLCRSSDTTLVYVTHYPEEIPDSVNLVLHLKDGKVTNNSILA</sequence>
<dbReference type="Proteomes" id="UP000027821">
    <property type="component" value="Unassembled WGS sequence"/>
</dbReference>
<keyword evidence="5" id="KW-1185">Reference proteome</keyword>
<proteinExistence type="predicted"/>
<dbReference type="AlphaFoldDB" id="A0A074KU49"/>
<reference evidence="4 5" key="1">
    <citation type="submission" date="2014-04" db="EMBL/GenBank/DDBJ databases">
        <title>Characterization and application of a salt tolerant electro-active bacterium.</title>
        <authorList>
            <person name="Yang L."/>
            <person name="Wei S."/>
            <person name="Tay Q.X.M."/>
        </authorList>
    </citation>
    <scope>NUCLEOTIDE SEQUENCE [LARGE SCALE GENOMIC DNA]</scope>
    <source>
        <strain evidence="4 5">LY1</strain>
    </source>
</reference>
<accession>A0A074KU49</accession>
<evidence type="ECO:0000256" key="1">
    <source>
        <dbReference type="ARBA" id="ARBA00022741"/>
    </source>
</evidence>
<evidence type="ECO:0000256" key="2">
    <source>
        <dbReference type="ARBA" id="ARBA00022840"/>
    </source>
</evidence>
<organism evidence="4 5">
    <name type="scientific">Anditalea andensis</name>
    <dbReference type="NCBI Taxonomy" id="1048983"/>
    <lineage>
        <taxon>Bacteria</taxon>
        <taxon>Pseudomonadati</taxon>
        <taxon>Bacteroidota</taxon>
        <taxon>Cytophagia</taxon>
        <taxon>Cytophagales</taxon>
        <taxon>Cytophagaceae</taxon>
        <taxon>Anditalea</taxon>
    </lineage>
</organism>
<comment type="caution">
    <text evidence="4">The sequence shown here is derived from an EMBL/GenBank/DDBJ whole genome shotgun (WGS) entry which is preliminary data.</text>
</comment>
<dbReference type="InterPro" id="IPR027417">
    <property type="entry name" value="P-loop_NTPase"/>
</dbReference>
<name>A0A074KU49_9BACT</name>
<dbReference type="EMBL" id="JMIH01000039">
    <property type="protein sequence ID" value="KEO71790.1"/>
    <property type="molecule type" value="Genomic_DNA"/>
</dbReference>
<dbReference type="SMART" id="SM00382">
    <property type="entry name" value="AAA"/>
    <property type="match status" value="2"/>
</dbReference>
<dbReference type="InterPro" id="IPR003593">
    <property type="entry name" value="AAA+_ATPase"/>
</dbReference>
<dbReference type="PANTHER" id="PTHR43514:SF4">
    <property type="entry name" value="ABC TRANSPORTER I FAMILY MEMBER 10"/>
    <property type="match status" value="1"/>
</dbReference>
<protein>
    <submittedName>
        <fullName evidence="4">ABC transporter</fullName>
    </submittedName>
</protein>
<dbReference type="Gene3D" id="3.40.50.300">
    <property type="entry name" value="P-loop containing nucleotide triphosphate hydrolases"/>
    <property type="match status" value="2"/>
</dbReference>
<dbReference type="OrthoDB" id="9789994at2"/>
<dbReference type="Pfam" id="PF00005">
    <property type="entry name" value="ABC_tran"/>
    <property type="match status" value="2"/>
</dbReference>
<dbReference type="InterPro" id="IPR050334">
    <property type="entry name" value="Molybdenum_import_ModC"/>
</dbReference>
<feature type="domain" description="ABC transporter" evidence="3">
    <location>
        <begin position="284"/>
        <end position="509"/>
    </location>
</feature>
<dbReference type="eggNOG" id="COG1119">
    <property type="taxonomic scope" value="Bacteria"/>
</dbReference>
<dbReference type="PANTHER" id="PTHR43514">
    <property type="entry name" value="ABC TRANSPORTER I FAMILY MEMBER 10"/>
    <property type="match status" value="1"/>
</dbReference>
<dbReference type="SUPFAM" id="SSF52540">
    <property type="entry name" value="P-loop containing nucleoside triphosphate hydrolases"/>
    <property type="match status" value="2"/>
</dbReference>
<dbReference type="PROSITE" id="PS50893">
    <property type="entry name" value="ABC_TRANSPORTER_2"/>
    <property type="match status" value="2"/>
</dbReference>
<evidence type="ECO:0000313" key="5">
    <source>
        <dbReference type="Proteomes" id="UP000027821"/>
    </source>
</evidence>